<dbReference type="AlphaFoldDB" id="A0A5A7QS36"/>
<evidence type="ECO:0000256" key="7">
    <source>
        <dbReference type="RuleBase" id="RU363107"/>
    </source>
</evidence>
<accession>A0A5A7QS36</accession>
<reference evidence="9" key="1">
    <citation type="journal article" date="2019" name="Curr. Biol.">
        <title>Genome Sequence of Striga asiatica Provides Insight into the Evolution of Plant Parasitism.</title>
        <authorList>
            <person name="Yoshida S."/>
            <person name="Kim S."/>
            <person name="Wafula E.K."/>
            <person name="Tanskanen J."/>
            <person name="Kim Y.M."/>
            <person name="Honaas L."/>
            <person name="Yang Z."/>
            <person name="Spallek T."/>
            <person name="Conn C.E."/>
            <person name="Ichihashi Y."/>
            <person name="Cheong K."/>
            <person name="Cui S."/>
            <person name="Der J.P."/>
            <person name="Gundlach H."/>
            <person name="Jiao Y."/>
            <person name="Hori C."/>
            <person name="Ishida J.K."/>
            <person name="Kasahara H."/>
            <person name="Kiba T."/>
            <person name="Kim M.S."/>
            <person name="Koo N."/>
            <person name="Laohavisit A."/>
            <person name="Lee Y.H."/>
            <person name="Lumba S."/>
            <person name="McCourt P."/>
            <person name="Mortimer J.C."/>
            <person name="Mutuku J.M."/>
            <person name="Nomura T."/>
            <person name="Sasaki-Sekimoto Y."/>
            <person name="Seto Y."/>
            <person name="Wang Y."/>
            <person name="Wakatake T."/>
            <person name="Sakakibara H."/>
            <person name="Demura T."/>
            <person name="Yamaguchi S."/>
            <person name="Yoneyama K."/>
            <person name="Manabe R.I."/>
            <person name="Nelson D.C."/>
            <person name="Schulman A.H."/>
            <person name="Timko M.P."/>
            <person name="dePamphilis C.W."/>
            <person name="Choi D."/>
            <person name="Shirasu K."/>
        </authorList>
    </citation>
    <scope>NUCLEOTIDE SEQUENCE [LARGE SCALE GENOMIC DNA]</scope>
    <source>
        <strain evidence="9">cv. UVA1</strain>
    </source>
</reference>
<dbReference type="GO" id="GO:0016192">
    <property type="term" value="P:vesicle-mediated transport"/>
    <property type="evidence" value="ECO:0007669"/>
    <property type="project" value="UniProtKB-ARBA"/>
</dbReference>
<dbReference type="InterPro" id="IPR004895">
    <property type="entry name" value="Prenylated_rab_accept_PRA1"/>
</dbReference>
<keyword evidence="9" id="KW-1185">Reference proteome</keyword>
<comment type="caution">
    <text evidence="7">Lacks conserved residue(s) required for the propagation of feature annotation.</text>
</comment>
<evidence type="ECO:0000256" key="2">
    <source>
        <dbReference type="ARBA" id="ARBA00004141"/>
    </source>
</evidence>
<keyword evidence="6 7" id="KW-0472">Membrane</keyword>
<dbReference type="Pfam" id="PF03208">
    <property type="entry name" value="PRA1"/>
    <property type="match status" value="1"/>
</dbReference>
<evidence type="ECO:0000256" key="5">
    <source>
        <dbReference type="ARBA" id="ARBA00022989"/>
    </source>
</evidence>
<dbReference type="Proteomes" id="UP000325081">
    <property type="component" value="Unassembled WGS sequence"/>
</dbReference>
<evidence type="ECO:0000256" key="1">
    <source>
        <dbReference type="ARBA" id="ARBA00002501"/>
    </source>
</evidence>
<keyword evidence="7" id="KW-0813">Transport</keyword>
<comment type="caution">
    <text evidence="8">The sequence shown here is derived from an EMBL/GenBank/DDBJ whole genome shotgun (WGS) entry which is preliminary data.</text>
</comment>
<dbReference type="EMBL" id="BKCP01008026">
    <property type="protein sequence ID" value="GER47678.1"/>
    <property type="molecule type" value="Genomic_DNA"/>
</dbReference>
<organism evidence="8 9">
    <name type="scientific">Striga asiatica</name>
    <name type="common">Asiatic witchweed</name>
    <name type="synonym">Buchnera asiatica</name>
    <dbReference type="NCBI Taxonomy" id="4170"/>
    <lineage>
        <taxon>Eukaryota</taxon>
        <taxon>Viridiplantae</taxon>
        <taxon>Streptophyta</taxon>
        <taxon>Embryophyta</taxon>
        <taxon>Tracheophyta</taxon>
        <taxon>Spermatophyta</taxon>
        <taxon>Magnoliopsida</taxon>
        <taxon>eudicotyledons</taxon>
        <taxon>Gunneridae</taxon>
        <taxon>Pentapetalae</taxon>
        <taxon>asterids</taxon>
        <taxon>lamiids</taxon>
        <taxon>Lamiales</taxon>
        <taxon>Orobanchaceae</taxon>
        <taxon>Buchnereae</taxon>
        <taxon>Striga</taxon>
    </lineage>
</organism>
<evidence type="ECO:0000256" key="4">
    <source>
        <dbReference type="ARBA" id="ARBA00022692"/>
    </source>
</evidence>
<sequence>MVDHVLNSLEPLFFCFSALSCHLFNIVNVCSCSFAGTFSEKGHEDCQTVFSSFGSKDETSSHVNLLFEGAHLQNEQYIYVDSLDGYSSWYFLQDVLSHVNNYAFLFRFAVSFFLWFASCGILMVLWAFAIGLLATLIHASFRTPNLKARLNTFREEFRAVWHNYSEL</sequence>
<evidence type="ECO:0000313" key="8">
    <source>
        <dbReference type="EMBL" id="GER47678.1"/>
    </source>
</evidence>
<proteinExistence type="inferred from homology"/>
<gene>
    <name evidence="8" type="ORF">STAS_24792</name>
</gene>
<dbReference type="PANTHER" id="PTHR12859:SF0">
    <property type="entry name" value="PRA1 FAMILY PROTEIN"/>
    <property type="match status" value="1"/>
</dbReference>
<comment type="similarity">
    <text evidence="3 7">Belongs to the PRA1 family.</text>
</comment>
<feature type="transmembrane region" description="Helical" evidence="7">
    <location>
        <begin position="112"/>
        <end position="137"/>
    </location>
</feature>
<protein>
    <recommendedName>
        <fullName evidence="7">PRA1 family protein</fullName>
    </recommendedName>
</protein>
<keyword evidence="4 7" id="KW-0812">Transmembrane</keyword>
<evidence type="ECO:0000256" key="6">
    <source>
        <dbReference type="ARBA" id="ARBA00023136"/>
    </source>
</evidence>
<name>A0A5A7QS36_STRAF</name>
<evidence type="ECO:0000313" key="9">
    <source>
        <dbReference type="Proteomes" id="UP000325081"/>
    </source>
</evidence>
<evidence type="ECO:0000256" key="3">
    <source>
        <dbReference type="ARBA" id="ARBA00006483"/>
    </source>
</evidence>
<dbReference type="PANTHER" id="PTHR12859">
    <property type="entry name" value="PRA1 PROTEIN"/>
    <property type="match status" value="1"/>
</dbReference>
<dbReference type="OrthoDB" id="537033at2759"/>
<dbReference type="GO" id="GO:0005783">
    <property type="term" value="C:endoplasmic reticulum"/>
    <property type="evidence" value="ECO:0007669"/>
    <property type="project" value="UniProtKB-ARBA"/>
</dbReference>
<keyword evidence="5 7" id="KW-1133">Transmembrane helix</keyword>
<dbReference type="GO" id="GO:0016020">
    <property type="term" value="C:membrane"/>
    <property type="evidence" value="ECO:0007669"/>
    <property type="project" value="UniProtKB-SubCell"/>
</dbReference>
<comment type="function">
    <text evidence="1 7">May be involved in both secretory and endocytic intracellular trafficking in the endosomal/prevacuolar compartments.</text>
</comment>
<comment type="subcellular location">
    <subcellularLocation>
        <location evidence="2 7">Membrane</location>
        <topology evidence="2 7">Multi-pass membrane protein</topology>
    </subcellularLocation>
</comment>